<keyword evidence="1" id="KW-1133">Transmembrane helix</keyword>
<evidence type="ECO:0000313" key="2">
    <source>
        <dbReference type="EMBL" id="HIY94647.1"/>
    </source>
</evidence>
<keyword evidence="1" id="KW-0472">Membrane</keyword>
<feature type="transmembrane region" description="Helical" evidence="1">
    <location>
        <begin position="41"/>
        <end position="61"/>
    </location>
</feature>
<dbReference type="Proteomes" id="UP000824134">
    <property type="component" value="Unassembled WGS sequence"/>
</dbReference>
<sequence length="310" mass="34693">MTSTLHAEPLYPALPETQPIRTGGGARTVFRMLLSERTTSTLLPLFLPLGVTVLMLGLAWVHAVLTDHSLADYSGFINHNSMQVIILPLVLGVTMLLSYRSHARLILGMGLGRWEYFRGYLSLVLYRAALATLVYAVTLTLELLNRGYGRGWQVFNQDFDTWPFAFDKTYSTLGRAYEVTDYLATWFIVLLAVQVAALFIAIVSLRWGSLAMSLMLCVVVLLIFNISRQLFGATAWDMGIGTLWGQFHSHYATYNVWELAAAQGGVVDRDISVFDHPPLDLIVWKYGLLVFPLCAAYLLSAMTWARASLR</sequence>
<gene>
    <name evidence="2" type="ORF">H9821_03145</name>
</gene>
<accession>A0A9D1ZR74</accession>
<proteinExistence type="predicted"/>
<feature type="transmembrane region" description="Helical" evidence="1">
    <location>
        <begin position="210"/>
        <end position="227"/>
    </location>
</feature>
<dbReference type="AlphaFoldDB" id="A0A9D1ZR74"/>
<evidence type="ECO:0000256" key="1">
    <source>
        <dbReference type="SAM" id="Phobius"/>
    </source>
</evidence>
<feature type="transmembrane region" description="Helical" evidence="1">
    <location>
        <begin position="283"/>
        <end position="305"/>
    </location>
</feature>
<name>A0A9D1ZR74_9MICC</name>
<organism evidence="2 3">
    <name type="scientific">Candidatus Rothia avicola</name>
    <dbReference type="NCBI Taxonomy" id="2840478"/>
    <lineage>
        <taxon>Bacteria</taxon>
        <taxon>Bacillati</taxon>
        <taxon>Actinomycetota</taxon>
        <taxon>Actinomycetes</taxon>
        <taxon>Micrococcales</taxon>
        <taxon>Micrococcaceae</taxon>
        <taxon>Rothia</taxon>
    </lineage>
</organism>
<reference evidence="2" key="1">
    <citation type="journal article" date="2021" name="PeerJ">
        <title>Extensive microbial diversity within the chicken gut microbiome revealed by metagenomics and culture.</title>
        <authorList>
            <person name="Gilroy R."/>
            <person name="Ravi A."/>
            <person name="Getino M."/>
            <person name="Pursley I."/>
            <person name="Horton D.L."/>
            <person name="Alikhan N.F."/>
            <person name="Baker D."/>
            <person name="Gharbi K."/>
            <person name="Hall N."/>
            <person name="Watson M."/>
            <person name="Adriaenssens E.M."/>
            <person name="Foster-Nyarko E."/>
            <person name="Jarju S."/>
            <person name="Secka A."/>
            <person name="Antonio M."/>
            <person name="Oren A."/>
            <person name="Chaudhuri R.R."/>
            <person name="La Ragione R."/>
            <person name="Hildebrand F."/>
            <person name="Pallen M.J."/>
        </authorList>
    </citation>
    <scope>NUCLEOTIDE SEQUENCE</scope>
    <source>
        <strain evidence="2">ChiHjej12B11-9195</strain>
    </source>
</reference>
<comment type="caution">
    <text evidence="2">The sequence shown here is derived from an EMBL/GenBank/DDBJ whole genome shotgun (WGS) entry which is preliminary data.</text>
</comment>
<feature type="transmembrane region" description="Helical" evidence="1">
    <location>
        <begin position="183"/>
        <end position="203"/>
    </location>
</feature>
<reference evidence="2" key="2">
    <citation type="submission" date="2021-04" db="EMBL/GenBank/DDBJ databases">
        <authorList>
            <person name="Gilroy R."/>
        </authorList>
    </citation>
    <scope>NUCLEOTIDE SEQUENCE</scope>
    <source>
        <strain evidence="2">ChiHjej12B11-9195</strain>
    </source>
</reference>
<keyword evidence="1" id="KW-0812">Transmembrane</keyword>
<feature type="transmembrane region" description="Helical" evidence="1">
    <location>
        <begin position="81"/>
        <end position="99"/>
    </location>
</feature>
<evidence type="ECO:0000313" key="3">
    <source>
        <dbReference type="Proteomes" id="UP000824134"/>
    </source>
</evidence>
<feature type="transmembrane region" description="Helical" evidence="1">
    <location>
        <begin position="120"/>
        <end position="141"/>
    </location>
</feature>
<protein>
    <submittedName>
        <fullName evidence="2">Uncharacterized protein</fullName>
    </submittedName>
</protein>
<dbReference type="EMBL" id="DXCN01000029">
    <property type="protein sequence ID" value="HIY94647.1"/>
    <property type="molecule type" value="Genomic_DNA"/>
</dbReference>